<accession>A0A542XY42</accession>
<dbReference type="Proteomes" id="UP000319094">
    <property type="component" value="Unassembled WGS sequence"/>
</dbReference>
<dbReference type="PROSITE" id="PS51257">
    <property type="entry name" value="PROKAR_LIPOPROTEIN"/>
    <property type="match status" value="1"/>
</dbReference>
<keyword evidence="2" id="KW-0969">Cilium</keyword>
<sequence length="895" mass="91846">MYPSPPKPRRVARALSVVTAAAIIATTGCSALGGGSEDTTRVLQSVAVKVGGNGAISGVDSSAVFLDETTGLSRSETIVYETRDVVADLPVRVSTSYRTDEGVGQDLADLDGYDGRVEIRVELENLTVAPMELQYDAAGQSRTSPALVGTPLSIAASTALADVAPENLTFGDGEASTSGVVSVNETGETVVQWATVLAPPQSRATTAFTLAADVTDFTVPAIDIAVQAGLHTDLSFEGTVVSALDASGTSELGMQQRAISLVTEVNGVLSRAGGTITEVRKDLGETSKTLGVRAAKRLADSTEALGAEMQTLGAQLGSLQKDLGSTVTSTHSAMDSQLTQIVGSMNGLLGDTRGTPPRLVTGNGCVAKVEPGTGSGSLYSTFLQLAGQLNGYADATEQCKGEILAEITATLGPDAPDAAVCAAETDTSMTCSLFGAKQHVLTSMADLVQQGDTIVANLSTPALLNAQAAHGALAADLTQLDTLLGKLENEVGDGATWSALSTLLANAVASANPLDDAHTAAQAALADLQKTPGALGSLPQTLAGRVCDLNDGSNVIDQAQLEMLRGELVGTQCDGVTPQASTPVGGTLESRLDAQRVLWEKVATLTDPTKPQSALSELKATLAELQKRVALEQSQTSGGTSAAQKTIAELRALNDTALGHNTALSTALTDLATRELGLGADIENAFDTVASNAEQAVSADVDQQVRTITERVGRGRDAIEDSYTETVDGLRSTSDTMLRDAKTHIDAQKSALDSGYAKTVAALDERTGQALERIDGSTAASTRDVEAASKMLSDSLNRVILDLGDPAVRGSGILGAMSASAAKSSTADFQLALASQQASGFANVRAEDIAAIMLRQAQFEAALESAATLPAFHLDVPGGASSQTIYAFHIGGGTK</sequence>
<evidence type="ECO:0000313" key="3">
    <source>
        <dbReference type="Proteomes" id="UP000319094"/>
    </source>
</evidence>
<proteinExistence type="predicted"/>
<dbReference type="EMBL" id="VFON01000002">
    <property type="protein sequence ID" value="TQL40766.1"/>
    <property type="molecule type" value="Genomic_DNA"/>
</dbReference>
<evidence type="ECO:0000313" key="2">
    <source>
        <dbReference type="EMBL" id="TQL40766.1"/>
    </source>
</evidence>
<feature type="chain" id="PRO_5021792511" evidence="1">
    <location>
        <begin position="32"/>
        <end position="895"/>
    </location>
</feature>
<keyword evidence="3" id="KW-1185">Reference proteome</keyword>
<organism evidence="2 3">
    <name type="scientific">Leucobacter komagatae</name>
    <dbReference type="NCBI Taxonomy" id="55969"/>
    <lineage>
        <taxon>Bacteria</taxon>
        <taxon>Bacillati</taxon>
        <taxon>Actinomycetota</taxon>
        <taxon>Actinomycetes</taxon>
        <taxon>Micrococcales</taxon>
        <taxon>Microbacteriaceae</taxon>
        <taxon>Leucobacter</taxon>
    </lineage>
</organism>
<feature type="signal peptide" evidence="1">
    <location>
        <begin position="1"/>
        <end position="31"/>
    </location>
</feature>
<reference evidence="2 3" key="1">
    <citation type="submission" date="2019-06" db="EMBL/GenBank/DDBJ databases">
        <title>Sequencing the genomes of 1000 actinobacteria strains.</title>
        <authorList>
            <person name="Klenk H.-P."/>
        </authorList>
    </citation>
    <scope>NUCLEOTIDE SEQUENCE [LARGE SCALE GENOMIC DNA]</scope>
    <source>
        <strain evidence="2 3">DSM 8803</strain>
    </source>
</reference>
<dbReference type="AlphaFoldDB" id="A0A542XY42"/>
<dbReference type="OrthoDB" id="3268261at2"/>
<gene>
    <name evidence="2" type="ORF">FB468_3290</name>
</gene>
<keyword evidence="2" id="KW-0282">Flagellum</keyword>
<keyword evidence="2" id="KW-0966">Cell projection</keyword>
<evidence type="ECO:0000256" key="1">
    <source>
        <dbReference type="SAM" id="SignalP"/>
    </source>
</evidence>
<keyword evidence="1" id="KW-0732">Signal</keyword>
<dbReference type="RefSeq" id="WP_141888865.1">
    <property type="nucleotide sequence ID" value="NZ_BAAAUY010000023.1"/>
</dbReference>
<name>A0A542XY42_9MICO</name>
<protein>
    <submittedName>
        <fullName evidence="2">Flagellar biosynthesis/type III secretory pathway chaperone</fullName>
    </submittedName>
</protein>
<comment type="caution">
    <text evidence="2">The sequence shown here is derived from an EMBL/GenBank/DDBJ whole genome shotgun (WGS) entry which is preliminary data.</text>
</comment>